<sequence>MKTVNSIRSIAALCLLLVLSSACSKEETDIDQEESEKTGTFKIDGVSYKGKTSILTIGGIYSVSCEQDNPYKLIQVHFGSKEEAEKGGTFNVRDFGIGAIKGEVEVGIDGLTFDPDGSYTVTVKDKKITMNNVKLIQTGQGTKKPVINECVIEF</sequence>
<feature type="chain" id="PRO_5015104298" description="Lipoprotein" evidence="1">
    <location>
        <begin position="25"/>
        <end position="154"/>
    </location>
</feature>
<dbReference type="OrthoDB" id="962044at2"/>
<keyword evidence="3" id="KW-1185">Reference proteome</keyword>
<dbReference type="EMBL" id="PYAS01000003">
    <property type="protein sequence ID" value="PSL31581.1"/>
    <property type="molecule type" value="Genomic_DNA"/>
</dbReference>
<accession>A0A2P8GC77</accession>
<dbReference type="Proteomes" id="UP000241964">
    <property type="component" value="Unassembled WGS sequence"/>
</dbReference>
<comment type="caution">
    <text evidence="2">The sequence shown here is derived from an EMBL/GenBank/DDBJ whole genome shotgun (WGS) entry which is preliminary data.</text>
</comment>
<evidence type="ECO:0000313" key="2">
    <source>
        <dbReference type="EMBL" id="PSL31581.1"/>
    </source>
</evidence>
<evidence type="ECO:0000256" key="1">
    <source>
        <dbReference type="SAM" id="SignalP"/>
    </source>
</evidence>
<name>A0A2P8GC77_9BACT</name>
<dbReference type="AlphaFoldDB" id="A0A2P8GC77"/>
<proteinExistence type="predicted"/>
<dbReference type="PROSITE" id="PS51257">
    <property type="entry name" value="PROKAR_LIPOPROTEIN"/>
    <property type="match status" value="1"/>
</dbReference>
<dbReference type="RefSeq" id="WP_106594894.1">
    <property type="nucleotide sequence ID" value="NZ_PYAS01000003.1"/>
</dbReference>
<protein>
    <recommendedName>
        <fullName evidence="4">Lipoprotein</fullName>
    </recommendedName>
</protein>
<organism evidence="2 3">
    <name type="scientific">Dyadobacter jiangsuensis</name>
    <dbReference type="NCBI Taxonomy" id="1591085"/>
    <lineage>
        <taxon>Bacteria</taxon>
        <taxon>Pseudomonadati</taxon>
        <taxon>Bacteroidota</taxon>
        <taxon>Cytophagia</taxon>
        <taxon>Cytophagales</taxon>
        <taxon>Spirosomataceae</taxon>
        <taxon>Dyadobacter</taxon>
    </lineage>
</organism>
<reference evidence="2 3" key="1">
    <citation type="submission" date="2018-03" db="EMBL/GenBank/DDBJ databases">
        <title>Genomic Encyclopedia of Archaeal and Bacterial Type Strains, Phase II (KMG-II): from individual species to whole genera.</title>
        <authorList>
            <person name="Goeker M."/>
        </authorList>
    </citation>
    <scope>NUCLEOTIDE SEQUENCE [LARGE SCALE GENOMIC DNA]</scope>
    <source>
        <strain evidence="2 3">DSM 29057</strain>
    </source>
</reference>
<gene>
    <name evidence="2" type="ORF">CLV60_103447</name>
</gene>
<feature type="signal peptide" evidence="1">
    <location>
        <begin position="1"/>
        <end position="24"/>
    </location>
</feature>
<evidence type="ECO:0000313" key="3">
    <source>
        <dbReference type="Proteomes" id="UP000241964"/>
    </source>
</evidence>
<keyword evidence="1" id="KW-0732">Signal</keyword>
<evidence type="ECO:0008006" key="4">
    <source>
        <dbReference type="Google" id="ProtNLM"/>
    </source>
</evidence>